<organism evidence="2 3">
    <name type="scientific">Actinosynnema pretiosum</name>
    <dbReference type="NCBI Taxonomy" id="42197"/>
    <lineage>
        <taxon>Bacteria</taxon>
        <taxon>Bacillati</taxon>
        <taxon>Actinomycetota</taxon>
        <taxon>Actinomycetes</taxon>
        <taxon>Pseudonocardiales</taxon>
        <taxon>Pseudonocardiaceae</taxon>
        <taxon>Actinosynnema</taxon>
    </lineage>
</organism>
<evidence type="ECO:0000313" key="2">
    <source>
        <dbReference type="EMBL" id="ATE54980.1"/>
    </source>
</evidence>
<dbReference type="SMART" id="SM00923">
    <property type="entry name" value="MbtH"/>
    <property type="match status" value="1"/>
</dbReference>
<dbReference type="InterPro" id="IPR005153">
    <property type="entry name" value="MbtH-like_dom"/>
</dbReference>
<proteinExistence type="predicted"/>
<dbReference type="InterPro" id="IPR037407">
    <property type="entry name" value="MLP_fam"/>
</dbReference>
<dbReference type="GO" id="GO:0019290">
    <property type="term" value="P:siderophore biosynthetic process"/>
    <property type="evidence" value="ECO:0007669"/>
    <property type="project" value="TreeGrafter"/>
</dbReference>
<sequence>MTNPFEDPEGRYLVLVNDEGQHSLWPVFAEVPAGWAIAHPEDTREACLEYVERNWTDLRPRSLVEAMEGRSGT</sequence>
<dbReference type="PANTHER" id="PTHR38444">
    <property type="entry name" value="ENTEROBACTIN BIOSYNTHESIS PROTEIN YBDZ"/>
    <property type="match status" value="1"/>
</dbReference>
<dbReference type="SUPFAM" id="SSF160582">
    <property type="entry name" value="MbtH-like"/>
    <property type="match status" value="1"/>
</dbReference>
<keyword evidence="3" id="KW-1185">Reference proteome</keyword>
<dbReference type="EMBL" id="CP023445">
    <property type="protein sequence ID" value="ATE54980.1"/>
    <property type="molecule type" value="Genomic_DNA"/>
</dbReference>
<feature type="domain" description="MbtH-like" evidence="1">
    <location>
        <begin position="3"/>
        <end position="53"/>
    </location>
</feature>
<dbReference type="InterPro" id="IPR038020">
    <property type="entry name" value="MbtH-like_sf"/>
</dbReference>
<dbReference type="Pfam" id="PF03621">
    <property type="entry name" value="MbtH"/>
    <property type="match status" value="1"/>
</dbReference>
<dbReference type="GO" id="GO:0005829">
    <property type="term" value="C:cytosol"/>
    <property type="evidence" value="ECO:0007669"/>
    <property type="project" value="TreeGrafter"/>
</dbReference>
<evidence type="ECO:0000259" key="1">
    <source>
        <dbReference type="SMART" id="SM00923"/>
    </source>
</evidence>
<dbReference type="Gene3D" id="3.90.820.10">
    <property type="entry name" value="Structural Genomics, Unknown Function 30-nov-00 1gh9 Mol_id"/>
    <property type="match status" value="1"/>
</dbReference>
<dbReference type="PANTHER" id="PTHR38444:SF1">
    <property type="entry name" value="ENTEROBACTIN BIOSYNTHESIS PROTEIN YBDZ"/>
    <property type="match status" value="1"/>
</dbReference>
<dbReference type="RefSeq" id="WP_096494644.1">
    <property type="nucleotide sequence ID" value="NZ_CP023445.1"/>
</dbReference>
<protein>
    <submittedName>
        <fullName evidence="2">MbtH family protein</fullName>
    </submittedName>
</protein>
<accession>A0A290Z7I0</accession>
<name>A0A290Z7I0_9PSEU</name>
<evidence type="ECO:0000313" key="3">
    <source>
        <dbReference type="Proteomes" id="UP000218505"/>
    </source>
</evidence>
<reference evidence="2" key="1">
    <citation type="submission" date="2017-09" db="EMBL/GenBank/DDBJ databases">
        <title>Complete Genome Sequence of ansamitocin-producing Bacterium Actinosynnema pretiosum X47.</title>
        <authorList>
            <person name="Cao G."/>
            <person name="Zong G."/>
            <person name="Zhong C."/>
            <person name="Fu J."/>
        </authorList>
    </citation>
    <scope>NUCLEOTIDE SEQUENCE [LARGE SCALE GENOMIC DNA]</scope>
    <source>
        <strain evidence="2">X47</strain>
    </source>
</reference>
<dbReference type="AlphaFoldDB" id="A0A290Z7I0"/>
<dbReference type="KEGG" id="apre:CNX65_18225"/>
<dbReference type="Proteomes" id="UP000218505">
    <property type="component" value="Chromosome"/>
</dbReference>
<gene>
    <name evidence="2" type="ORF">CNX65_18225</name>
</gene>